<dbReference type="PANTHER" id="PTHR30015">
    <property type="entry name" value="MRR RESTRICTION SYSTEM PROTEIN"/>
    <property type="match status" value="1"/>
</dbReference>
<keyword evidence="2" id="KW-0378">Hydrolase</keyword>
<evidence type="ECO:0000259" key="1">
    <source>
        <dbReference type="Pfam" id="PF04471"/>
    </source>
</evidence>
<dbReference type="GO" id="GO:0015666">
    <property type="term" value="F:restriction endodeoxyribonuclease activity"/>
    <property type="evidence" value="ECO:0007669"/>
    <property type="project" value="TreeGrafter"/>
</dbReference>
<sequence length="202" mass="23197">MIQIALVIMVIIGLVHLWIVKRRNDYTAREIIRQLNKSRDMKRTMAMGLHTRFNFKRDPETGKILEKTSDLFIKQTAHEFEDFVSDVIEDYYGGEAEVTVGSGDHGVDIRHFRDDGLYLGQVKAFKEDMNYLPIALIHSNMVKENAKGGFVVTTGNFTDKARQYAQDLNIELIDGETLVNYWLIGLEDKDKELVGQPEEIKT</sequence>
<dbReference type="InterPro" id="IPR011335">
    <property type="entry name" value="Restrct_endonuc-II-like"/>
</dbReference>
<dbReference type="Proteomes" id="UP001145050">
    <property type="component" value="Unassembled WGS sequence"/>
</dbReference>
<comment type="caution">
    <text evidence="2">The sequence shown here is derived from an EMBL/GenBank/DDBJ whole genome shotgun (WGS) entry which is preliminary data.</text>
</comment>
<dbReference type="PANTHER" id="PTHR30015:SF7">
    <property type="entry name" value="TYPE IV METHYL-DIRECTED RESTRICTION ENZYME ECOKMRR"/>
    <property type="match status" value="1"/>
</dbReference>
<dbReference type="SUPFAM" id="SSF52980">
    <property type="entry name" value="Restriction endonuclease-like"/>
    <property type="match status" value="1"/>
</dbReference>
<keyword evidence="2" id="KW-0540">Nuclease</keyword>
<dbReference type="AlphaFoldDB" id="A0A9X3WU06"/>
<evidence type="ECO:0000313" key="3">
    <source>
        <dbReference type="Proteomes" id="UP001145050"/>
    </source>
</evidence>
<name>A0A9X3WU06_9BACI</name>
<dbReference type="Gene3D" id="3.40.1350.10">
    <property type="match status" value="1"/>
</dbReference>
<dbReference type="InterPro" id="IPR011856">
    <property type="entry name" value="tRNA_endonuc-like_dom_sf"/>
</dbReference>
<protein>
    <submittedName>
        <fullName evidence="2">Restriction endonuclease</fullName>
    </submittedName>
</protein>
<dbReference type="InterPro" id="IPR007560">
    <property type="entry name" value="Restrct_endonuc_IV_Mrr"/>
</dbReference>
<keyword evidence="3" id="KW-1185">Reference proteome</keyword>
<evidence type="ECO:0000313" key="2">
    <source>
        <dbReference type="EMBL" id="MDC3423304.1"/>
    </source>
</evidence>
<dbReference type="RefSeq" id="WP_272434979.1">
    <property type="nucleotide sequence ID" value="NZ_JAMQKB010000001.1"/>
</dbReference>
<accession>A0A9X3WU06</accession>
<dbReference type="InterPro" id="IPR052906">
    <property type="entry name" value="Type_IV_Methyl-Rstrct_Enzyme"/>
</dbReference>
<dbReference type="GO" id="GO:0009307">
    <property type="term" value="P:DNA restriction-modification system"/>
    <property type="evidence" value="ECO:0007669"/>
    <property type="project" value="InterPro"/>
</dbReference>
<gene>
    <name evidence="2" type="ORF">NC797_02130</name>
</gene>
<organism evidence="2 3">
    <name type="scientific">Terrihalobacillus insolitus</name>
    <dbReference type="NCBI Taxonomy" id="2950438"/>
    <lineage>
        <taxon>Bacteria</taxon>
        <taxon>Bacillati</taxon>
        <taxon>Bacillota</taxon>
        <taxon>Bacilli</taxon>
        <taxon>Bacillales</taxon>
        <taxon>Bacillaceae</taxon>
        <taxon>Terrihalobacillus</taxon>
    </lineage>
</organism>
<dbReference type="Pfam" id="PF04471">
    <property type="entry name" value="Mrr_cat"/>
    <property type="match status" value="1"/>
</dbReference>
<keyword evidence="2" id="KW-0255">Endonuclease</keyword>
<dbReference type="GO" id="GO:0003677">
    <property type="term" value="F:DNA binding"/>
    <property type="evidence" value="ECO:0007669"/>
    <property type="project" value="InterPro"/>
</dbReference>
<feature type="domain" description="Restriction endonuclease type IV Mrr" evidence="1">
    <location>
        <begin position="76"/>
        <end position="180"/>
    </location>
</feature>
<dbReference type="EMBL" id="JAMQKB010000001">
    <property type="protein sequence ID" value="MDC3423304.1"/>
    <property type="molecule type" value="Genomic_DNA"/>
</dbReference>
<reference evidence="2" key="1">
    <citation type="submission" date="2022-06" db="EMBL/GenBank/DDBJ databases">
        <title>Aquibacillus sp. a new bacterium isolated from soil saline samples.</title>
        <authorList>
            <person name="Galisteo C."/>
            <person name="De La Haba R."/>
            <person name="Sanchez-Porro C."/>
            <person name="Ventosa A."/>
        </authorList>
    </citation>
    <scope>NUCLEOTIDE SEQUENCE</scope>
    <source>
        <strain evidence="2">3ASR75-11</strain>
    </source>
</reference>
<proteinExistence type="predicted"/>